<evidence type="ECO:0000313" key="5">
    <source>
        <dbReference type="Proteomes" id="UP000178815"/>
    </source>
</evidence>
<feature type="coiled-coil region" evidence="1">
    <location>
        <begin position="177"/>
        <end position="204"/>
    </location>
</feature>
<name>A0A1F6CI40_9BACT</name>
<evidence type="ECO:0000256" key="1">
    <source>
        <dbReference type="SAM" id="Coils"/>
    </source>
</evidence>
<dbReference type="InterPro" id="IPR027417">
    <property type="entry name" value="P-loop_NTPase"/>
</dbReference>
<dbReference type="SUPFAM" id="SSF52540">
    <property type="entry name" value="P-loop containing nucleoside triphosphate hydrolases"/>
    <property type="match status" value="1"/>
</dbReference>
<proteinExistence type="predicted"/>
<feature type="domain" description="RecF/RecN/SMC N-terminal" evidence="3">
    <location>
        <begin position="1"/>
        <end position="733"/>
    </location>
</feature>
<evidence type="ECO:0000313" key="4">
    <source>
        <dbReference type="EMBL" id="OGG48640.1"/>
    </source>
</evidence>
<organism evidence="4 5">
    <name type="scientific">Candidatus Kaiserbacteria bacterium RIFCSPHIGHO2_01_FULL_53_31</name>
    <dbReference type="NCBI Taxonomy" id="1798481"/>
    <lineage>
        <taxon>Bacteria</taxon>
        <taxon>Candidatus Kaiseribacteriota</taxon>
    </lineage>
</organism>
<gene>
    <name evidence="4" type="ORF">A2678_02115</name>
</gene>
<evidence type="ECO:0000256" key="2">
    <source>
        <dbReference type="SAM" id="MobiDB-lite"/>
    </source>
</evidence>
<dbReference type="InterPro" id="IPR003395">
    <property type="entry name" value="RecF/RecN/SMC_N"/>
</dbReference>
<evidence type="ECO:0000259" key="3">
    <source>
        <dbReference type="Pfam" id="PF02463"/>
    </source>
</evidence>
<feature type="compositionally biased region" description="Acidic residues" evidence="2">
    <location>
        <begin position="607"/>
        <end position="620"/>
    </location>
</feature>
<dbReference type="EMBL" id="MFKU01000010">
    <property type="protein sequence ID" value="OGG48640.1"/>
    <property type="molecule type" value="Genomic_DNA"/>
</dbReference>
<keyword evidence="1" id="KW-0175">Coiled coil</keyword>
<comment type="caution">
    <text evidence="4">The sequence shown here is derived from an EMBL/GenBank/DDBJ whole genome shotgun (WGS) entry which is preliminary data.</text>
</comment>
<dbReference type="Pfam" id="PF02463">
    <property type="entry name" value="SMC_N"/>
    <property type="match status" value="1"/>
</dbReference>
<feature type="region of interest" description="Disordered" evidence="2">
    <location>
        <begin position="607"/>
        <end position="627"/>
    </location>
</feature>
<dbReference type="Gene3D" id="3.40.50.300">
    <property type="entry name" value="P-loop containing nucleotide triphosphate hydrolases"/>
    <property type="match status" value="2"/>
</dbReference>
<protein>
    <recommendedName>
        <fullName evidence="3">RecF/RecN/SMC N-terminal domain-containing protein</fullName>
    </recommendedName>
</protein>
<dbReference type="AlphaFoldDB" id="A0A1F6CI40"/>
<accession>A0A1F6CI40</accession>
<dbReference type="PANTHER" id="PTHR43977">
    <property type="entry name" value="STRUCTURAL MAINTENANCE OF CHROMOSOMES PROTEIN 3"/>
    <property type="match status" value="1"/>
</dbReference>
<dbReference type="STRING" id="1798481.A2678_02115"/>
<sequence>MLKRLEIVGFKSFVRKTVLDFSSATTAIVGPNGSGKSNVAEAFRFALGEQSMKSMRGKRAEDLIFNGSHSVPRSNRAAVAIVFDNPIRRLADGGTDGKRTFNIDFDEVVIERVVHRDGTSEYSINGSKVRLRDIEELLAGANIGETSHHIISQGEADRILLANARERRTMLEDALGLKVYEFKKTEAQRKLEKTEVNIAQVNSLRRELAPHLRFLERQVEKLERADSLRKKLITLAQMYFSIEDTRIAEEKVKVAEEKRLATGRLAAASAELSAIEERATTDAEGAKRLEVVRKAEATADRLSSERGALARELGRIEGALAAAKERSTKIGTDPYARISREELVALAEEAERQVRQTSTSDAILSALKSLHTTIKAFVDRFIVGDDRLTDEEQSVYALEEEQKKLGEKETMLSKNLEEAKLALLRAREELTAYDETGRELRRHILEFAQTKAHEESEVTHADARERELKLLTGRLDTDKAEVVALVGTQGISYEPRGSISEDEHSGQEDRARQLERIKIRLEEAGGAGEEIRHEHKEVSERETFLARELDDLAKSAESLGALIQDLDTELAKHFTEGLSKVNESFNEYFALMFGGGNARLTLEEPEVEELDESEELEESSDPFSANATKGKAGIEISVNLPRKKVRSLMQLSGGERALTSIALIFAMSQVNPPPFLILDETDASLDEANSRRYGDMIGNLAKKSQLIVITHNRETMSRAGILYGVTMGGDGVSKLLSVKFDEAVAVAK</sequence>
<dbReference type="Proteomes" id="UP000178815">
    <property type="component" value="Unassembled WGS sequence"/>
</dbReference>
<reference evidence="4 5" key="1">
    <citation type="journal article" date="2016" name="Nat. Commun.">
        <title>Thousands of microbial genomes shed light on interconnected biogeochemical processes in an aquifer system.</title>
        <authorList>
            <person name="Anantharaman K."/>
            <person name="Brown C.T."/>
            <person name="Hug L.A."/>
            <person name="Sharon I."/>
            <person name="Castelle C.J."/>
            <person name="Probst A.J."/>
            <person name="Thomas B.C."/>
            <person name="Singh A."/>
            <person name="Wilkins M.J."/>
            <person name="Karaoz U."/>
            <person name="Brodie E.L."/>
            <person name="Williams K.H."/>
            <person name="Hubbard S.S."/>
            <person name="Banfield J.F."/>
        </authorList>
    </citation>
    <scope>NUCLEOTIDE SEQUENCE [LARGE SCALE GENOMIC DNA]</scope>
</reference>